<sequence>MTEVIRDNITRAMEEEEIREEVEQFYTNLYTPAQMDMGAAEELHTIASPSLATCSTKAQADLSHTQRSAKRQSSWARQLTGESVQDPPSTTGTKNDETIQLVTKQWPPVPGWELPTS</sequence>
<organism evidence="1 2">
    <name type="scientific">Entomophthora muscae</name>
    <dbReference type="NCBI Taxonomy" id="34485"/>
    <lineage>
        <taxon>Eukaryota</taxon>
        <taxon>Fungi</taxon>
        <taxon>Fungi incertae sedis</taxon>
        <taxon>Zoopagomycota</taxon>
        <taxon>Entomophthoromycotina</taxon>
        <taxon>Entomophthoromycetes</taxon>
        <taxon>Entomophthorales</taxon>
        <taxon>Entomophthoraceae</taxon>
        <taxon>Entomophthora</taxon>
    </lineage>
</organism>
<accession>A0ACC2UFM9</accession>
<evidence type="ECO:0000313" key="2">
    <source>
        <dbReference type="Proteomes" id="UP001165960"/>
    </source>
</evidence>
<proteinExistence type="predicted"/>
<name>A0ACC2UFM9_9FUNG</name>
<protein>
    <submittedName>
        <fullName evidence="1">Uncharacterized protein</fullName>
    </submittedName>
</protein>
<keyword evidence="2" id="KW-1185">Reference proteome</keyword>
<dbReference type="EMBL" id="QTSX02000769">
    <property type="protein sequence ID" value="KAJ9085331.1"/>
    <property type="molecule type" value="Genomic_DNA"/>
</dbReference>
<reference evidence="1" key="1">
    <citation type="submission" date="2022-04" db="EMBL/GenBank/DDBJ databases">
        <title>Genome of the entomopathogenic fungus Entomophthora muscae.</title>
        <authorList>
            <person name="Elya C."/>
            <person name="Lovett B.R."/>
            <person name="Lee E."/>
            <person name="Macias A.M."/>
            <person name="Hajek A.E."/>
            <person name="De Bivort B.L."/>
            <person name="Kasson M.T."/>
            <person name="De Fine Licht H.H."/>
            <person name="Stajich J.E."/>
        </authorList>
    </citation>
    <scope>NUCLEOTIDE SEQUENCE</scope>
    <source>
        <strain evidence="1">Berkeley</strain>
    </source>
</reference>
<evidence type="ECO:0000313" key="1">
    <source>
        <dbReference type="EMBL" id="KAJ9085331.1"/>
    </source>
</evidence>
<dbReference type="Proteomes" id="UP001165960">
    <property type="component" value="Unassembled WGS sequence"/>
</dbReference>
<comment type="caution">
    <text evidence="1">The sequence shown here is derived from an EMBL/GenBank/DDBJ whole genome shotgun (WGS) entry which is preliminary data.</text>
</comment>
<gene>
    <name evidence="1" type="ORF">DSO57_1015142</name>
</gene>